<organism evidence="8 9">
    <name type="scientific">Marinobacter suaedae</name>
    <dbReference type="NCBI Taxonomy" id="3057675"/>
    <lineage>
        <taxon>Bacteria</taxon>
        <taxon>Pseudomonadati</taxon>
        <taxon>Pseudomonadota</taxon>
        <taxon>Gammaproteobacteria</taxon>
        <taxon>Pseudomonadales</taxon>
        <taxon>Marinobacteraceae</taxon>
        <taxon>Marinobacter</taxon>
    </lineage>
</organism>
<gene>
    <name evidence="8" type="ORF">QVZ43_10065</name>
</gene>
<comment type="similarity">
    <text evidence="1 6">Belongs to the acylphosphatase family.</text>
</comment>
<dbReference type="PROSITE" id="PS51160">
    <property type="entry name" value="ACYLPHOSPHATASE_3"/>
    <property type="match status" value="1"/>
</dbReference>
<evidence type="ECO:0000256" key="2">
    <source>
        <dbReference type="ARBA" id="ARBA00012150"/>
    </source>
</evidence>
<dbReference type="RefSeq" id="WP_302909830.1">
    <property type="nucleotide sequence ID" value="NZ_JAUMIS010000002.1"/>
</dbReference>
<proteinExistence type="inferred from homology"/>
<evidence type="ECO:0000259" key="7">
    <source>
        <dbReference type="PROSITE" id="PS51160"/>
    </source>
</evidence>
<keyword evidence="5" id="KW-0378">Hydrolase</keyword>
<evidence type="ECO:0000256" key="5">
    <source>
        <dbReference type="PROSITE-ProRule" id="PRU00520"/>
    </source>
</evidence>
<evidence type="ECO:0000313" key="9">
    <source>
        <dbReference type="Proteomes" id="UP001168640"/>
    </source>
</evidence>
<dbReference type="InterPro" id="IPR001792">
    <property type="entry name" value="Acylphosphatase-like_dom"/>
</dbReference>
<dbReference type="PROSITE" id="PS00151">
    <property type="entry name" value="ACYLPHOSPHATASE_2"/>
    <property type="match status" value="1"/>
</dbReference>
<accession>A0ABT8W1D9</accession>
<comment type="catalytic activity">
    <reaction evidence="4 5">
        <text>an acyl phosphate + H2O = a carboxylate + phosphate + H(+)</text>
        <dbReference type="Rhea" id="RHEA:14965"/>
        <dbReference type="ChEBI" id="CHEBI:15377"/>
        <dbReference type="ChEBI" id="CHEBI:15378"/>
        <dbReference type="ChEBI" id="CHEBI:29067"/>
        <dbReference type="ChEBI" id="CHEBI:43474"/>
        <dbReference type="ChEBI" id="CHEBI:59918"/>
        <dbReference type="EC" id="3.6.1.7"/>
    </reaction>
</comment>
<evidence type="ECO:0000256" key="1">
    <source>
        <dbReference type="ARBA" id="ARBA00005614"/>
    </source>
</evidence>
<dbReference type="Proteomes" id="UP001168640">
    <property type="component" value="Unassembled WGS sequence"/>
</dbReference>
<name>A0ABT8W1D9_9GAMM</name>
<dbReference type="EMBL" id="JAUMIS010000002">
    <property type="protein sequence ID" value="MDO3722067.1"/>
    <property type="molecule type" value="Genomic_DNA"/>
</dbReference>
<evidence type="ECO:0000256" key="6">
    <source>
        <dbReference type="RuleBase" id="RU004168"/>
    </source>
</evidence>
<reference evidence="8" key="1">
    <citation type="submission" date="2023-07" db="EMBL/GenBank/DDBJ databases">
        <title>Marinobacter sp. chi1 genome sequencing and assembly.</title>
        <authorList>
            <person name="Park S."/>
        </authorList>
    </citation>
    <scope>NUCLEOTIDE SEQUENCE</scope>
    <source>
        <strain evidence="8">Chi1</strain>
    </source>
</reference>
<evidence type="ECO:0000256" key="3">
    <source>
        <dbReference type="ARBA" id="ARBA00015991"/>
    </source>
</evidence>
<dbReference type="InterPro" id="IPR036046">
    <property type="entry name" value="Acylphosphatase-like_dom_sf"/>
</dbReference>
<comment type="caution">
    <text evidence="8">The sequence shown here is derived from an EMBL/GenBank/DDBJ whole genome shotgun (WGS) entry which is preliminary data.</text>
</comment>
<dbReference type="InterPro" id="IPR017968">
    <property type="entry name" value="Acylphosphatase_CS"/>
</dbReference>
<protein>
    <recommendedName>
        <fullName evidence="3 5">acylphosphatase</fullName>
        <ecNumber evidence="2 5">3.6.1.7</ecNumber>
    </recommendedName>
</protein>
<dbReference type="SUPFAM" id="SSF54975">
    <property type="entry name" value="Acylphosphatase/BLUF domain-like"/>
    <property type="match status" value="1"/>
</dbReference>
<dbReference type="EC" id="3.6.1.7" evidence="2 5"/>
<dbReference type="InterPro" id="IPR020456">
    <property type="entry name" value="Acylphosphatase"/>
</dbReference>
<keyword evidence="9" id="KW-1185">Reference proteome</keyword>
<evidence type="ECO:0000256" key="4">
    <source>
        <dbReference type="ARBA" id="ARBA00047645"/>
    </source>
</evidence>
<feature type="domain" description="Acylphosphatase-like" evidence="7">
    <location>
        <begin position="5"/>
        <end position="92"/>
    </location>
</feature>
<dbReference type="PANTHER" id="PTHR47268:SF4">
    <property type="entry name" value="ACYLPHOSPHATASE"/>
    <property type="match status" value="1"/>
</dbReference>
<sequence length="92" mass="10173">MARKRWHLIISGKVQGVYYRASTESTANKIGVSGFARNLPDGRVEVVAEGTEEQLTKLREWCEQGPPAARVDDIEIDKLAATGEFSGFGIRH</sequence>
<feature type="active site" evidence="5">
    <location>
        <position position="38"/>
    </location>
</feature>
<evidence type="ECO:0000313" key="8">
    <source>
        <dbReference type="EMBL" id="MDO3722067.1"/>
    </source>
</evidence>
<dbReference type="Pfam" id="PF00708">
    <property type="entry name" value="Acylphosphatase"/>
    <property type="match status" value="1"/>
</dbReference>
<dbReference type="Gene3D" id="3.30.70.100">
    <property type="match status" value="1"/>
</dbReference>
<feature type="active site" evidence="5">
    <location>
        <position position="20"/>
    </location>
</feature>
<dbReference type="PANTHER" id="PTHR47268">
    <property type="entry name" value="ACYLPHOSPHATASE"/>
    <property type="match status" value="1"/>
</dbReference>